<dbReference type="InterPro" id="IPR015856">
    <property type="entry name" value="ABC_transpr_CbiO/EcfA_su"/>
</dbReference>
<proteinExistence type="inferred from homology"/>
<evidence type="ECO:0000256" key="8">
    <source>
        <dbReference type="ARBA" id="ARBA00023136"/>
    </source>
</evidence>
<evidence type="ECO:0000256" key="1">
    <source>
        <dbReference type="ARBA" id="ARBA00004202"/>
    </source>
</evidence>
<dbReference type="PANTHER" id="PTHR43553:SF24">
    <property type="entry name" value="ENERGY-COUPLING FACTOR TRANSPORTER ATP-BINDING PROTEIN ECFA1"/>
    <property type="match status" value="1"/>
</dbReference>
<evidence type="ECO:0000256" key="4">
    <source>
        <dbReference type="ARBA" id="ARBA00022475"/>
    </source>
</evidence>
<dbReference type="GO" id="GO:0043190">
    <property type="term" value="C:ATP-binding cassette (ABC) transporter complex"/>
    <property type="evidence" value="ECO:0007669"/>
    <property type="project" value="TreeGrafter"/>
</dbReference>
<organism evidence="10 11">
    <name type="scientific">Paenibacillus lautus</name>
    <name type="common">Bacillus lautus</name>
    <dbReference type="NCBI Taxonomy" id="1401"/>
    <lineage>
        <taxon>Bacteria</taxon>
        <taxon>Bacillati</taxon>
        <taxon>Bacillota</taxon>
        <taxon>Bacilli</taxon>
        <taxon>Bacillales</taxon>
        <taxon>Paenibacillaceae</taxon>
        <taxon>Paenibacillus</taxon>
    </lineage>
</organism>
<dbReference type="PROSITE" id="PS00211">
    <property type="entry name" value="ABC_TRANSPORTER_1"/>
    <property type="match status" value="1"/>
</dbReference>
<evidence type="ECO:0000313" key="11">
    <source>
        <dbReference type="Proteomes" id="UP000187074"/>
    </source>
</evidence>
<evidence type="ECO:0000256" key="6">
    <source>
        <dbReference type="ARBA" id="ARBA00022840"/>
    </source>
</evidence>
<dbReference type="RefSeq" id="WP_076326048.1">
    <property type="nucleotide sequence ID" value="NZ_MRTF01000014.1"/>
</dbReference>
<dbReference type="CDD" id="cd03225">
    <property type="entry name" value="ABC_cobalt_CbiO_domain1"/>
    <property type="match status" value="1"/>
</dbReference>
<dbReference type="InterPro" id="IPR050095">
    <property type="entry name" value="ECF_ABC_transporter_ATP-bd"/>
</dbReference>
<dbReference type="Proteomes" id="UP000187074">
    <property type="component" value="Unassembled WGS sequence"/>
</dbReference>
<keyword evidence="5" id="KW-0547">Nucleotide-binding</keyword>
<gene>
    <name evidence="10" type="ORF">BK123_30195</name>
</gene>
<feature type="domain" description="ABC transporter" evidence="9">
    <location>
        <begin position="5"/>
        <end position="239"/>
    </location>
</feature>
<dbReference type="Pfam" id="PF00005">
    <property type="entry name" value="ABC_tran"/>
    <property type="match status" value="1"/>
</dbReference>
<evidence type="ECO:0000256" key="5">
    <source>
        <dbReference type="ARBA" id="ARBA00022741"/>
    </source>
</evidence>
<keyword evidence="6" id="KW-0067">ATP-binding</keyword>
<keyword evidence="4" id="KW-1003">Cell membrane</keyword>
<dbReference type="SUPFAM" id="SSF52540">
    <property type="entry name" value="P-loop containing nucleoside triphosphate hydrolases"/>
    <property type="match status" value="1"/>
</dbReference>
<keyword evidence="8" id="KW-0472">Membrane</keyword>
<evidence type="ECO:0000313" key="10">
    <source>
        <dbReference type="EMBL" id="OME88556.1"/>
    </source>
</evidence>
<protein>
    <submittedName>
        <fullName evidence="10">ABC transporter</fullName>
    </submittedName>
</protein>
<reference evidence="10 11" key="1">
    <citation type="submission" date="2016-11" db="EMBL/GenBank/DDBJ databases">
        <title>Paenibacillus species isolates.</title>
        <authorList>
            <person name="Beno S.M."/>
        </authorList>
    </citation>
    <scope>NUCLEOTIDE SEQUENCE [LARGE SCALE GENOMIC DNA]</scope>
    <source>
        <strain evidence="10 11">FSL F4-0100</strain>
    </source>
</reference>
<dbReference type="InterPro" id="IPR003593">
    <property type="entry name" value="AAA+_ATPase"/>
</dbReference>
<dbReference type="PROSITE" id="PS50893">
    <property type="entry name" value="ABC_TRANSPORTER_2"/>
    <property type="match status" value="1"/>
</dbReference>
<dbReference type="InterPro" id="IPR027417">
    <property type="entry name" value="P-loop_NTPase"/>
</dbReference>
<dbReference type="InterPro" id="IPR003439">
    <property type="entry name" value="ABC_transporter-like_ATP-bd"/>
</dbReference>
<dbReference type="GO" id="GO:0005524">
    <property type="term" value="F:ATP binding"/>
    <property type="evidence" value="ECO:0007669"/>
    <property type="project" value="UniProtKB-KW"/>
</dbReference>
<dbReference type="GO" id="GO:0042626">
    <property type="term" value="F:ATPase-coupled transmembrane transporter activity"/>
    <property type="evidence" value="ECO:0007669"/>
    <property type="project" value="TreeGrafter"/>
</dbReference>
<dbReference type="InterPro" id="IPR017871">
    <property type="entry name" value="ABC_transporter-like_CS"/>
</dbReference>
<evidence type="ECO:0000256" key="3">
    <source>
        <dbReference type="ARBA" id="ARBA00022448"/>
    </source>
</evidence>
<dbReference type="FunFam" id="3.40.50.300:FF:000224">
    <property type="entry name" value="Energy-coupling factor transporter ATP-binding protein EcfA"/>
    <property type="match status" value="1"/>
</dbReference>
<evidence type="ECO:0000256" key="2">
    <source>
        <dbReference type="ARBA" id="ARBA00005417"/>
    </source>
</evidence>
<comment type="subcellular location">
    <subcellularLocation>
        <location evidence="1">Cell membrane</location>
        <topology evidence="1">Peripheral membrane protein</topology>
    </subcellularLocation>
</comment>
<name>A0A1R1ASL3_PAELA</name>
<keyword evidence="3" id="KW-0813">Transport</keyword>
<accession>A0A1R1ASL3</accession>
<comment type="similarity">
    <text evidence="2">Belongs to the ABC transporter superfamily.</text>
</comment>
<dbReference type="AlphaFoldDB" id="A0A1R1ASL3"/>
<dbReference type="GO" id="GO:0015087">
    <property type="term" value="F:cobalt ion transmembrane transporter activity"/>
    <property type="evidence" value="ECO:0007669"/>
    <property type="project" value="UniProtKB-ARBA"/>
</dbReference>
<evidence type="ECO:0000256" key="7">
    <source>
        <dbReference type="ARBA" id="ARBA00022967"/>
    </source>
</evidence>
<dbReference type="EMBL" id="MRTF01000014">
    <property type="protein sequence ID" value="OME88556.1"/>
    <property type="molecule type" value="Genomic_DNA"/>
</dbReference>
<sequence length="268" mass="29914">MDNVISFKNVWFRYDSRQDWILREINLTLDEGEWLTIVGGNGSGKTTLVRLINGLLQPTLGEVAVYGKKTCDHRNLWNIRQNVGMVFPNAENQIVGMTVQEDTAFGLYNIGVSPKQAESRCRSVLQLLGLDELKDRPPYLLSGGEKQKLALAGVLAMEPKVIIVDESTSMLDSQSARQIHEILSELHRNGFTIIQVTHEVEEIFTADRLVVMQEGKIQFDGTPEEAAANSCVFTDSGLLPPFSVRMRDLAKQTGLSLPTTNEFEFGDQ</sequence>
<dbReference type="Gene3D" id="3.40.50.300">
    <property type="entry name" value="P-loop containing nucleotide triphosphate hydrolases"/>
    <property type="match status" value="1"/>
</dbReference>
<dbReference type="PANTHER" id="PTHR43553">
    <property type="entry name" value="HEAVY METAL TRANSPORTER"/>
    <property type="match status" value="1"/>
</dbReference>
<dbReference type="SMART" id="SM00382">
    <property type="entry name" value="AAA"/>
    <property type="match status" value="1"/>
</dbReference>
<comment type="caution">
    <text evidence="10">The sequence shown here is derived from an EMBL/GenBank/DDBJ whole genome shotgun (WGS) entry which is preliminary data.</text>
</comment>
<dbReference type="GO" id="GO:0016887">
    <property type="term" value="F:ATP hydrolysis activity"/>
    <property type="evidence" value="ECO:0007669"/>
    <property type="project" value="InterPro"/>
</dbReference>
<keyword evidence="7" id="KW-1278">Translocase</keyword>
<evidence type="ECO:0000259" key="9">
    <source>
        <dbReference type="PROSITE" id="PS50893"/>
    </source>
</evidence>
<dbReference type="STRING" id="1401.BK123_30195"/>